<dbReference type="SMART" id="SM00042">
    <property type="entry name" value="CUB"/>
    <property type="match status" value="3"/>
</dbReference>
<comment type="caution">
    <text evidence="28">Lacks conserved residue(s) required for the propagation of feature annotation.</text>
</comment>
<sequence length="1186" mass="133081">WWLLLWGVLQACPTQGAVLLAQKLPQQLTSPGYPKPYLRGQESTTDIEAPEGFAVKLIFQDFDLEPSQDCELDSVTVSWAGVLVGLWGERLLTWSPGAVTASGIEPVRLCGQQGSPLGSSPGQREFVSLGRSLQLTFHVPASSEGRTTSLHKGFLALYQAVGMNYNQSPNQASREPKAFNTPEDDPSKTQSHCWEPYYQAETLTCTAQAPWTETEVPHCVPVCGRPVTPMDPIQEARGSSKAKPGAFPWQALTSVYGRGGGALLGDRWVLTAAHTIHPKDSVFPGRNRSVDVFLGHTDVDEMLQLGHRAVRRVFVHPDYRQDESGNFDADIALLELRHRVPLGPSLLPVCLPDGESLYRSGLWGYVSGFGVERGWLPTGLKYSGLPVAPRQACEAWLREKRRTEVFSDNMFCVGDEKRAQGVCQGDSGSVFVVWDAGARRWVATGIVSWGVGCGEGYGFYTKVLNYVDWIKGVMDTPFLFGRWLLSLLVPVLFCRVESTIHLPQKLFGEVTSPLYPKPYPNNLETTTVITVPTGYRVKLAFWHFDLEPSESCLYDYVKISADKKTLGRFCGQMGSPLGNPPGEKEFISQGNKMLLTFHTDFSNEENGTIMFYKGFLAYYQAVDLDECASQSNSLEESLQPRCQHLCHNYIGGYFCSCRPGYELQNDGHSCQVECSSELYTEPSGYISSLEYPQPYPADLRCNYSIRVERGLTLHLKFLEPFEIDDHQQVHCPYDQLQIYANGRNIGEFCGKQKPADLDTSSNSVDLLFFTDESGDSRGWKLHYTTEVIKCPQPKTLDQFTIIQNLQPQYQFRDYYIATCKQGYQLVEENQALLSFTAVCQDDGTWHRAMPRCKIKDCGQPQHLRNGDFNYTTTEGVNTYEARIQYYCHEPYYKMHIKDGSSESERGTYTCTAQGLWKNEKAGEKLPRCLPVCGKPVNPVEQKQRIIGGKVAKMGNFPWQAFTSIYGRGGGALLGDRWILTAAHTLYPKDHDMTHNASVDVFLGHVNISDIQKLSNHPVRRVIIHPDYQQEDSNNFDADIALLELENSVTLGPNLLPICLPDSNTFYEYGHMGYVSGFGIMKNRLSDDLKFVHLPVAKRRLCEKWLRDKRRKDVFSQNMFCAGDPTLKQDSCQGDSGGVFAVREEDTDRWVATGIVSWGIGCGGGYGFYTNVFNYVDWIKKEIGEED</sequence>
<keyword evidence="12 30" id="KW-0732">Signal</keyword>
<dbReference type="PROSITE" id="PS01180">
    <property type="entry name" value="CUB"/>
    <property type="match status" value="3"/>
</dbReference>
<evidence type="ECO:0000256" key="4">
    <source>
        <dbReference type="ARBA" id="ARBA00011907"/>
    </source>
</evidence>
<accession>A0A8J5ZT23</accession>
<dbReference type="PROSITE" id="PS50923">
    <property type="entry name" value="SUSHI"/>
    <property type="match status" value="2"/>
</dbReference>
<dbReference type="FunFam" id="2.10.70.10:FF:000016">
    <property type="entry name" value="Mannan-binding lectin serine protease 1"/>
    <property type="match status" value="1"/>
</dbReference>
<dbReference type="OrthoDB" id="6261922at2759"/>
<evidence type="ECO:0000256" key="28">
    <source>
        <dbReference type="PROSITE-ProRule" id="PRU00302"/>
    </source>
</evidence>
<proteinExistence type="predicted"/>
<evidence type="ECO:0000256" key="30">
    <source>
        <dbReference type="SAM" id="SignalP"/>
    </source>
</evidence>
<evidence type="ECO:0000259" key="32">
    <source>
        <dbReference type="PROSITE" id="PS50240"/>
    </source>
</evidence>
<evidence type="ECO:0000256" key="19">
    <source>
        <dbReference type="ARBA" id="ARBA00022875"/>
    </source>
</evidence>
<evidence type="ECO:0000259" key="33">
    <source>
        <dbReference type="PROSITE" id="PS50923"/>
    </source>
</evidence>
<dbReference type="Gene3D" id="2.40.10.10">
    <property type="entry name" value="Trypsin-like serine proteases"/>
    <property type="match status" value="5"/>
</dbReference>
<evidence type="ECO:0000256" key="18">
    <source>
        <dbReference type="ARBA" id="ARBA00022859"/>
    </source>
</evidence>
<dbReference type="PROSITE" id="PS01187">
    <property type="entry name" value="EGF_CA"/>
    <property type="match status" value="1"/>
</dbReference>
<comment type="subcellular location">
    <subcellularLocation>
        <location evidence="2">Cell surface</location>
    </subcellularLocation>
    <subcellularLocation>
        <location evidence="3">Secreted</location>
    </subcellularLocation>
</comment>
<keyword evidence="16" id="KW-0720">Serine protease</keyword>
<dbReference type="Gene3D" id="2.10.25.10">
    <property type="entry name" value="Laminin"/>
    <property type="match status" value="1"/>
</dbReference>
<evidence type="ECO:0000256" key="7">
    <source>
        <dbReference type="ARBA" id="ARBA00022553"/>
    </source>
</evidence>
<evidence type="ECO:0000256" key="24">
    <source>
        <dbReference type="ARBA" id="ARBA00082735"/>
    </source>
</evidence>
<dbReference type="EMBL" id="JAGFMF010011958">
    <property type="protein sequence ID" value="KAG8509129.1"/>
    <property type="molecule type" value="Genomic_DNA"/>
</dbReference>
<dbReference type="Pfam" id="PF14670">
    <property type="entry name" value="FXa_inhibition"/>
    <property type="match status" value="1"/>
</dbReference>
<dbReference type="Gene3D" id="2.10.70.10">
    <property type="entry name" value="Complement Module, domain 1"/>
    <property type="match status" value="3"/>
</dbReference>
<keyword evidence="13" id="KW-0677">Repeat</keyword>
<dbReference type="PROSITE" id="PS00135">
    <property type="entry name" value="TRYPSIN_SER"/>
    <property type="match status" value="2"/>
</dbReference>
<keyword evidence="8" id="KW-0399">Innate immunity</keyword>
<dbReference type="PANTHER" id="PTHR24255:SF25">
    <property type="entry name" value="COMPLEMENT C1R SUBCOMPONENT"/>
    <property type="match status" value="1"/>
</dbReference>
<dbReference type="GO" id="GO:0031638">
    <property type="term" value="P:zymogen activation"/>
    <property type="evidence" value="ECO:0007669"/>
    <property type="project" value="TreeGrafter"/>
</dbReference>
<dbReference type="InterPro" id="IPR018097">
    <property type="entry name" value="EGF_Ca-bd_CS"/>
</dbReference>
<evidence type="ECO:0000256" key="14">
    <source>
        <dbReference type="ARBA" id="ARBA00022801"/>
    </source>
</evidence>
<dbReference type="Proteomes" id="UP000700334">
    <property type="component" value="Unassembled WGS sequence"/>
</dbReference>
<dbReference type="CDD" id="cd00033">
    <property type="entry name" value="CCP"/>
    <property type="match status" value="2"/>
</dbReference>
<dbReference type="InterPro" id="IPR035914">
    <property type="entry name" value="Sperma_CUB_dom_sf"/>
</dbReference>
<keyword evidence="7" id="KW-0597">Phosphoprotein</keyword>
<dbReference type="PROSITE" id="PS50240">
    <property type="entry name" value="TRYPSIN_DOM"/>
    <property type="match status" value="2"/>
</dbReference>
<name>A0A8J5ZT23_GALPY</name>
<dbReference type="InterPro" id="IPR000742">
    <property type="entry name" value="EGF"/>
</dbReference>
<evidence type="ECO:0000256" key="21">
    <source>
        <dbReference type="ARBA" id="ARBA00023180"/>
    </source>
</evidence>
<dbReference type="FunFam" id="2.60.120.290:FF:000028">
    <property type="entry name" value="Complement C1r subcomponent"/>
    <property type="match status" value="1"/>
</dbReference>
<feature type="domain" description="Peptidase S1" evidence="32">
    <location>
        <begin position="945"/>
        <end position="1183"/>
    </location>
</feature>
<feature type="non-terminal residue" evidence="34">
    <location>
        <position position="1186"/>
    </location>
</feature>
<evidence type="ECO:0000256" key="10">
    <source>
        <dbReference type="ARBA" id="ARBA00022670"/>
    </source>
</evidence>
<dbReference type="InterPro" id="IPR043504">
    <property type="entry name" value="Peptidase_S1_PA_chymotrypsin"/>
</dbReference>
<evidence type="ECO:0000256" key="2">
    <source>
        <dbReference type="ARBA" id="ARBA00004241"/>
    </source>
</evidence>
<dbReference type="InterPro" id="IPR033116">
    <property type="entry name" value="TRYPSIN_SER"/>
</dbReference>
<evidence type="ECO:0000256" key="9">
    <source>
        <dbReference type="ARBA" id="ARBA00022659"/>
    </source>
</evidence>
<dbReference type="InterPro" id="IPR000436">
    <property type="entry name" value="Sushi_SCR_CCP_dom"/>
</dbReference>
<dbReference type="GO" id="GO:0004252">
    <property type="term" value="F:serine-type endopeptidase activity"/>
    <property type="evidence" value="ECO:0007669"/>
    <property type="project" value="UniProtKB-EC"/>
</dbReference>
<gene>
    <name evidence="34" type="ORF">J0S82_008072</name>
</gene>
<keyword evidence="11" id="KW-0479">Metal-binding</keyword>
<dbReference type="InterPro" id="IPR001254">
    <property type="entry name" value="Trypsin_dom"/>
</dbReference>
<dbReference type="FunFam" id="2.60.120.290:FF:000006">
    <property type="entry name" value="Mannan-binding lectin serine protease 1"/>
    <property type="match status" value="1"/>
</dbReference>
<evidence type="ECO:0000256" key="1">
    <source>
        <dbReference type="ARBA" id="ARBA00001057"/>
    </source>
</evidence>
<evidence type="ECO:0000256" key="20">
    <source>
        <dbReference type="ARBA" id="ARBA00023157"/>
    </source>
</evidence>
<evidence type="ECO:0000256" key="27">
    <source>
        <dbReference type="PROSITE-ProRule" id="PRU00059"/>
    </source>
</evidence>
<evidence type="ECO:0000256" key="8">
    <source>
        <dbReference type="ARBA" id="ARBA00022588"/>
    </source>
</evidence>
<feature type="disulfide bond" evidence="27">
    <location>
        <begin position="674"/>
        <end position="701"/>
    </location>
</feature>
<feature type="region of interest" description="Disordered" evidence="29">
    <location>
        <begin position="169"/>
        <end position="190"/>
    </location>
</feature>
<comment type="function">
    <text evidence="25">Serine protease component of the complement C1 complex, a multiprotein complex that initiates the classical pathway of the complement system, a cascade of proteins that leads to phagocytosis and breakdown of pathogens and signaling that strengthens the adaptive immune system. C1R catalyzes the first enzymatic step in the classical complement pathway: it is activated by the C1Q subcomplex of the C1 complex, which associates with IgG or IgM immunoglobulins complexed with antigens to form antigen-antibody complexes on the surface of pathogens. Immunoglobulin-binding promotes the autocatalytic cleavage and activation of C1R. Activated C1R then cleaves and activates C1S, the second protease of the classical complement pathway. It is unclear if C1R activates C1S within single, strained C1 complexes or between neighboring C1 complexes on surfaces.</text>
</comment>
<keyword evidence="5" id="KW-0964">Secreted</keyword>
<evidence type="ECO:0000256" key="16">
    <source>
        <dbReference type="ARBA" id="ARBA00022825"/>
    </source>
</evidence>
<dbReference type="Pfam" id="PF00431">
    <property type="entry name" value="CUB"/>
    <property type="match status" value="3"/>
</dbReference>
<dbReference type="CDD" id="cd00190">
    <property type="entry name" value="Tryp_SPc"/>
    <property type="match status" value="2"/>
</dbReference>
<dbReference type="SUPFAM" id="SSF49854">
    <property type="entry name" value="Spermadhesin, CUB domain"/>
    <property type="match status" value="3"/>
</dbReference>
<dbReference type="PANTHER" id="PTHR24255">
    <property type="entry name" value="COMPLEMENT COMPONENT 1, S SUBCOMPONENT-RELATED"/>
    <property type="match status" value="1"/>
</dbReference>
<feature type="chain" id="PRO_5035222116" description="Complement C1r subcomponent" evidence="30">
    <location>
        <begin position="17"/>
        <end position="1186"/>
    </location>
</feature>
<evidence type="ECO:0000256" key="23">
    <source>
        <dbReference type="ARBA" id="ARBA00074283"/>
    </source>
</evidence>
<feature type="domain" description="Sushi" evidence="33">
    <location>
        <begin position="855"/>
        <end position="930"/>
    </location>
</feature>
<dbReference type="Pfam" id="PF00089">
    <property type="entry name" value="Trypsin"/>
    <property type="match status" value="2"/>
</dbReference>
<comment type="caution">
    <text evidence="34">The sequence shown here is derived from an EMBL/GenBank/DDBJ whole genome shotgun (WGS) entry which is preliminary data.</text>
</comment>
<dbReference type="EC" id="3.4.21.41" evidence="4"/>
<dbReference type="FunFam" id="2.10.25.10:FF:000419">
    <property type="entry name" value="Complement C1r subcomponent"/>
    <property type="match status" value="1"/>
</dbReference>
<evidence type="ECO:0000256" key="11">
    <source>
        <dbReference type="ARBA" id="ARBA00022723"/>
    </source>
</evidence>
<dbReference type="InterPro" id="IPR001881">
    <property type="entry name" value="EGF-like_Ca-bd_dom"/>
</dbReference>
<evidence type="ECO:0000256" key="12">
    <source>
        <dbReference type="ARBA" id="ARBA00022729"/>
    </source>
</evidence>
<evidence type="ECO:0000259" key="31">
    <source>
        <dbReference type="PROSITE" id="PS01180"/>
    </source>
</evidence>
<keyword evidence="14" id="KW-0378">Hydrolase</keyword>
<feature type="domain" description="Peptidase S1" evidence="32">
    <location>
        <begin position="236"/>
        <end position="475"/>
    </location>
</feature>
<evidence type="ECO:0000256" key="5">
    <source>
        <dbReference type="ARBA" id="ARBA00022525"/>
    </source>
</evidence>
<keyword evidence="10" id="KW-0645">Protease</keyword>
<keyword evidence="21" id="KW-0325">Glycoprotein</keyword>
<evidence type="ECO:0000313" key="35">
    <source>
        <dbReference type="Proteomes" id="UP000700334"/>
    </source>
</evidence>
<dbReference type="SUPFAM" id="SSF50494">
    <property type="entry name" value="Trypsin-like serine proteases"/>
    <property type="match status" value="2"/>
</dbReference>
<reference evidence="34" key="1">
    <citation type="journal article" date="2021" name="Evol. Appl.">
        <title>The genome of the Pyrenean desman and the effects of bottlenecks and inbreeding on the genomic landscape of an endangered species.</title>
        <authorList>
            <person name="Escoda L."/>
            <person name="Castresana J."/>
        </authorList>
    </citation>
    <scope>NUCLEOTIDE SEQUENCE</scope>
    <source>
        <strain evidence="34">IBE-C5619</strain>
    </source>
</reference>
<comment type="subunit">
    <text evidence="26">Core component of the complement C1 complex, a calcium-dependent complex composed of 1 molecule of the C1Q subcomplex, 2 molecules of C1R and 2 molecules of C1S. The C1Q subcomplex is composed 18 subunits: 3 chains of C1QA, C1QB, and C1QC trimerize to form 6 collagen-like triple helices connected to six globular ligand-recognition modules. Within the C1 complex, C1R is a dimer of identical chains, each of which is activated by cleavage into two chains, heavy and light, connected by disulfide bonds.</text>
</comment>
<dbReference type="InterPro" id="IPR035976">
    <property type="entry name" value="Sushi/SCR/CCP_sf"/>
</dbReference>
<organism evidence="34 35">
    <name type="scientific">Galemys pyrenaicus</name>
    <name type="common">Iberian desman</name>
    <name type="synonym">Pyrenean desman</name>
    <dbReference type="NCBI Taxonomy" id="202257"/>
    <lineage>
        <taxon>Eukaryota</taxon>
        <taxon>Metazoa</taxon>
        <taxon>Chordata</taxon>
        <taxon>Craniata</taxon>
        <taxon>Vertebrata</taxon>
        <taxon>Euteleostomi</taxon>
        <taxon>Mammalia</taxon>
        <taxon>Eutheria</taxon>
        <taxon>Laurasiatheria</taxon>
        <taxon>Eulipotyphla</taxon>
        <taxon>Talpidae</taxon>
        <taxon>Galemys</taxon>
    </lineage>
</organism>
<keyword evidence="15" id="KW-0068">Autocatalytic cleavage</keyword>
<dbReference type="SUPFAM" id="SSF57535">
    <property type="entry name" value="Complement control module/SCR domain"/>
    <property type="match status" value="2"/>
</dbReference>
<dbReference type="InterPro" id="IPR001314">
    <property type="entry name" value="Peptidase_S1A"/>
</dbReference>
<dbReference type="SUPFAM" id="SSF57184">
    <property type="entry name" value="Growth factor receptor domain"/>
    <property type="match status" value="1"/>
</dbReference>
<dbReference type="CDD" id="cd00041">
    <property type="entry name" value="CUB"/>
    <property type="match status" value="3"/>
</dbReference>
<feature type="signal peptide" evidence="30">
    <location>
        <begin position="1"/>
        <end position="16"/>
    </location>
</feature>
<dbReference type="SMART" id="SM00181">
    <property type="entry name" value="EGF"/>
    <property type="match status" value="1"/>
</dbReference>
<evidence type="ECO:0000313" key="34">
    <source>
        <dbReference type="EMBL" id="KAG8509129.1"/>
    </source>
</evidence>
<feature type="domain" description="CUB" evidence="31">
    <location>
        <begin position="15"/>
        <end position="161"/>
    </location>
</feature>
<dbReference type="SMART" id="SM00179">
    <property type="entry name" value="EGF_CA"/>
    <property type="match status" value="1"/>
</dbReference>
<keyword evidence="19" id="KW-0180">Complement pathway</keyword>
<dbReference type="Pfam" id="PF00084">
    <property type="entry name" value="Sushi"/>
    <property type="match status" value="2"/>
</dbReference>
<dbReference type="GO" id="GO:0072562">
    <property type="term" value="C:blood microparticle"/>
    <property type="evidence" value="ECO:0007669"/>
    <property type="project" value="TreeGrafter"/>
</dbReference>
<protein>
    <recommendedName>
        <fullName evidence="23">Complement C1r subcomponent</fullName>
        <ecNumber evidence="4">3.4.21.41</ecNumber>
    </recommendedName>
    <alternativeName>
        <fullName evidence="24">Complement component 1 subcomponent r</fullName>
    </alternativeName>
</protein>
<evidence type="ECO:0000256" key="26">
    <source>
        <dbReference type="ARBA" id="ARBA00093536"/>
    </source>
</evidence>
<dbReference type="FunFam" id="2.40.10.10:FF:000159">
    <property type="entry name" value="Complement C1r subcomponent like"/>
    <property type="match status" value="1"/>
</dbReference>
<evidence type="ECO:0000256" key="3">
    <source>
        <dbReference type="ARBA" id="ARBA00004613"/>
    </source>
</evidence>
<evidence type="ECO:0000256" key="15">
    <source>
        <dbReference type="ARBA" id="ARBA00022813"/>
    </source>
</evidence>
<evidence type="ECO:0000256" key="25">
    <source>
        <dbReference type="ARBA" id="ARBA00093383"/>
    </source>
</evidence>
<dbReference type="FunFam" id="2.40.10.10:FF:000037">
    <property type="entry name" value="Complement C1r subcomponent"/>
    <property type="match status" value="1"/>
</dbReference>
<evidence type="ECO:0000256" key="29">
    <source>
        <dbReference type="SAM" id="MobiDB-lite"/>
    </source>
</evidence>
<dbReference type="GO" id="GO:0005509">
    <property type="term" value="F:calcium ion binding"/>
    <property type="evidence" value="ECO:0007669"/>
    <property type="project" value="InterPro"/>
</dbReference>
<keyword evidence="22" id="KW-0379">Hydroxylation</keyword>
<dbReference type="PROSITE" id="PS01186">
    <property type="entry name" value="EGF_2"/>
    <property type="match status" value="1"/>
</dbReference>
<dbReference type="AlphaFoldDB" id="A0A8J5ZT23"/>
<dbReference type="InterPro" id="IPR009003">
    <property type="entry name" value="Peptidase_S1_PA"/>
</dbReference>
<dbReference type="FunFam" id="2.10.70.10:FF:000040">
    <property type="entry name" value="Complement C1r subcomponent"/>
    <property type="match status" value="1"/>
</dbReference>
<dbReference type="FunFam" id="2.40.10.10:FF:000035">
    <property type="entry name" value="Complement C1r subcomponent"/>
    <property type="match status" value="2"/>
</dbReference>
<comment type="catalytic activity">
    <reaction evidence="1">
        <text>Selective cleavage of Lys(or Arg)-|-Ile bond in complement subcomponent C1s to form the active form of C1s (EC 3.4.21.42).</text>
        <dbReference type="EC" id="3.4.21.41"/>
    </reaction>
</comment>
<feature type="domain" description="CUB" evidence="31">
    <location>
        <begin position="494"/>
        <end position="622"/>
    </location>
</feature>
<dbReference type="InterPro" id="IPR009030">
    <property type="entry name" value="Growth_fac_rcpt_cys_sf"/>
</dbReference>
<dbReference type="SMART" id="SM00020">
    <property type="entry name" value="Tryp_SPc"/>
    <property type="match status" value="2"/>
</dbReference>
<evidence type="ECO:0000256" key="6">
    <source>
        <dbReference type="ARBA" id="ARBA00022536"/>
    </source>
</evidence>
<dbReference type="InterPro" id="IPR000859">
    <property type="entry name" value="CUB_dom"/>
</dbReference>
<dbReference type="GO" id="GO:0045087">
    <property type="term" value="P:innate immune response"/>
    <property type="evidence" value="ECO:0007669"/>
    <property type="project" value="UniProtKB-KW"/>
</dbReference>
<keyword evidence="35" id="KW-1185">Reference proteome</keyword>
<keyword evidence="18" id="KW-0391">Immunity</keyword>
<keyword evidence="6" id="KW-0245">EGF-like domain</keyword>
<keyword evidence="17" id="KW-0106">Calcium</keyword>
<feature type="domain" description="CUB" evidence="31">
    <location>
        <begin position="674"/>
        <end position="786"/>
    </location>
</feature>
<evidence type="ECO:0000256" key="22">
    <source>
        <dbReference type="ARBA" id="ARBA00023278"/>
    </source>
</evidence>
<dbReference type="GO" id="GO:0006958">
    <property type="term" value="P:complement activation, classical pathway"/>
    <property type="evidence" value="ECO:0007669"/>
    <property type="project" value="UniProtKB-KW"/>
</dbReference>
<keyword evidence="20 27" id="KW-1015">Disulfide bond</keyword>
<dbReference type="GO" id="GO:0009986">
    <property type="term" value="C:cell surface"/>
    <property type="evidence" value="ECO:0007669"/>
    <property type="project" value="UniProtKB-SubCell"/>
</dbReference>
<dbReference type="Gene3D" id="2.60.120.290">
    <property type="entry name" value="Spermadhesin, CUB domain"/>
    <property type="match status" value="3"/>
</dbReference>
<dbReference type="SMART" id="SM00032">
    <property type="entry name" value="CCP"/>
    <property type="match status" value="2"/>
</dbReference>
<evidence type="ECO:0000256" key="17">
    <source>
        <dbReference type="ARBA" id="ARBA00022837"/>
    </source>
</evidence>
<keyword evidence="9 28" id="KW-0768">Sushi</keyword>
<dbReference type="PRINTS" id="PR00722">
    <property type="entry name" value="CHYMOTRYPSIN"/>
</dbReference>
<dbReference type="CDD" id="cd00054">
    <property type="entry name" value="EGF_CA"/>
    <property type="match status" value="1"/>
</dbReference>
<feature type="domain" description="Sushi" evidence="33">
    <location>
        <begin position="788"/>
        <end position="854"/>
    </location>
</feature>
<evidence type="ECO:0000256" key="13">
    <source>
        <dbReference type="ARBA" id="ARBA00022737"/>
    </source>
</evidence>